<dbReference type="AlphaFoldDB" id="A0A238UA62"/>
<evidence type="ECO:0000313" key="2">
    <source>
        <dbReference type="EMBL" id="SNR15992.1"/>
    </source>
</evidence>
<keyword evidence="1" id="KW-1133">Transmembrane helix</keyword>
<dbReference type="Proteomes" id="UP000215214">
    <property type="component" value="Chromosome TJEJU"/>
</dbReference>
<dbReference type="KEGG" id="tje:TJEJU_2307"/>
<gene>
    <name evidence="2" type="ORF">TJEJU_2307</name>
</gene>
<sequence>MIKQLITDFFQEIETREFKSNKNSKTDFWVNELQKVDYNDENYIGKRKAERYYKKYVEEKDNVSVKIPNEYQRNFIANYLGYETFRDYETKNTSENNSKTEIHSEVKPITKKTYTYTPIKNNRKKQIYLISGLLFLSSIFIKYLYFNQTNNNFIKWNNNRFENALSTDENVIDNSIYKIDIENFQKVDLDTSYTFFTKGVANYWYGKNTKNVREFFSARGIHPETTKELKPITREILNLEGLLNE</sequence>
<keyword evidence="1" id="KW-0472">Membrane</keyword>
<keyword evidence="1" id="KW-0812">Transmembrane</keyword>
<keyword evidence="3" id="KW-1185">Reference proteome</keyword>
<organism evidence="2 3">
    <name type="scientific">Tenacibaculum jejuense</name>
    <dbReference type="NCBI Taxonomy" id="584609"/>
    <lineage>
        <taxon>Bacteria</taxon>
        <taxon>Pseudomonadati</taxon>
        <taxon>Bacteroidota</taxon>
        <taxon>Flavobacteriia</taxon>
        <taxon>Flavobacteriales</taxon>
        <taxon>Flavobacteriaceae</taxon>
        <taxon>Tenacibaculum</taxon>
    </lineage>
</organism>
<protein>
    <submittedName>
        <fullName evidence="2">Uncharacterized protein</fullName>
    </submittedName>
</protein>
<reference evidence="2 3" key="1">
    <citation type="submission" date="2017-07" db="EMBL/GenBank/DDBJ databases">
        <authorList>
            <person name="Sun Z.S."/>
            <person name="Albrecht U."/>
            <person name="Echele G."/>
            <person name="Lee C.C."/>
        </authorList>
    </citation>
    <scope>NUCLEOTIDE SEQUENCE [LARGE SCALE GENOMIC DNA]</scope>
    <source>
        <strain evidence="3">type strain: KCTC 22618</strain>
    </source>
</reference>
<accession>A0A238UA62</accession>
<dbReference type="OrthoDB" id="1340494at2"/>
<evidence type="ECO:0000313" key="3">
    <source>
        <dbReference type="Proteomes" id="UP000215214"/>
    </source>
</evidence>
<proteinExistence type="predicted"/>
<dbReference type="RefSeq" id="WP_095072203.1">
    <property type="nucleotide sequence ID" value="NZ_LT899436.1"/>
</dbReference>
<dbReference type="EMBL" id="LT899436">
    <property type="protein sequence ID" value="SNR15992.1"/>
    <property type="molecule type" value="Genomic_DNA"/>
</dbReference>
<evidence type="ECO:0000256" key="1">
    <source>
        <dbReference type="SAM" id="Phobius"/>
    </source>
</evidence>
<name>A0A238UA62_9FLAO</name>
<feature type="transmembrane region" description="Helical" evidence="1">
    <location>
        <begin position="127"/>
        <end position="146"/>
    </location>
</feature>